<dbReference type="PANTHER" id="PTHR45772">
    <property type="entry name" value="CONSERVED COMPONENT OF ABC TRANSPORTER FOR NATURAL AMINO ACIDS-RELATED"/>
    <property type="match status" value="1"/>
</dbReference>
<dbReference type="AlphaFoldDB" id="A0A1G6XRB8"/>
<dbReference type="Proteomes" id="UP000199412">
    <property type="component" value="Unassembled WGS sequence"/>
</dbReference>
<dbReference type="SUPFAM" id="SSF52540">
    <property type="entry name" value="P-loop containing nucleoside triphosphate hydrolases"/>
    <property type="match status" value="1"/>
</dbReference>
<dbReference type="GO" id="GO:0016887">
    <property type="term" value="F:ATP hydrolysis activity"/>
    <property type="evidence" value="ECO:0007669"/>
    <property type="project" value="InterPro"/>
</dbReference>
<proteinExistence type="predicted"/>
<accession>A0A1G6XRB8</accession>
<evidence type="ECO:0000313" key="6">
    <source>
        <dbReference type="Proteomes" id="UP000199412"/>
    </source>
</evidence>
<keyword evidence="3 5" id="KW-0067">ATP-binding</keyword>
<evidence type="ECO:0000256" key="2">
    <source>
        <dbReference type="ARBA" id="ARBA00022741"/>
    </source>
</evidence>
<keyword evidence="6" id="KW-1185">Reference proteome</keyword>
<dbReference type="Gene3D" id="3.40.50.300">
    <property type="entry name" value="P-loop containing nucleotide triphosphate hydrolases"/>
    <property type="match status" value="1"/>
</dbReference>
<dbReference type="Pfam" id="PF00005">
    <property type="entry name" value="ABC_tran"/>
    <property type="match status" value="1"/>
</dbReference>
<dbReference type="RefSeq" id="WP_092781703.1">
    <property type="nucleotide sequence ID" value="NZ_FNAP01000001.1"/>
</dbReference>
<dbReference type="SMART" id="SM00382">
    <property type="entry name" value="AAA"/>
    <property type="match status" value="1"/>
</dbReference>
<dbReference type="InterPro" id="IPR032823">
    <property type="entry name" value="BCA_ABC_TP_C"/>
</dbReference>
<dbReference type="PROSITE" id="PS00211">
    <property type="entry name" value="ABC_TRANSPORTER_1"/>
    <property type="match status" value="1"/>
</dbReference>
<dbReference type="GO" id="GO:0015808">
    <property type="term" value="P:L-alanine transport"/>
    <property type="evidence" value="ECO:0007669"/>
    <property type="project" value="TreeGrafter"/>
</dbReference>
<dbReference type="InterPro" id="IPR003593">
    <property type="entry name" value="AAA+_ATPase"/>
</dbReference>
<dbReference type="GO" id="GO:0005524">
    <property type="term" value="F:ATP binding"/>
    <property type="evidence" value="ECO:0007669"/>
    <property type="project" value="UniProtKB-KW"/>
</dbReference>
<evidence type="ECO:0000259" key="4">
    <source>
        <dbReference type="PROSITE" id="PS50893"/>
    </source>
</evidence>
<dbReference type="STRING" id="69960.SAMN05421720_101572"/>
<gene>
    <name evidence="5" type="ORF">SAMN05421720_101572</name>
</gene>
<evidence type="ECO:0000256" key="3">
    <source>
        <dbReference type="ARBA" id="ARBA00022840"/>
    </source>
</evidence>
<evidence type="ECO:0000256" key="1">
    <source>
        <dbReference type="ARBA" id="ARBA00022448"/>
    </source>
</evidence>
<dbReference type="GO" id="GO:1903806">
    <property type="term" value="P:L-isoleucine import across plasma membrane"/>
    <property type="evidence" value="ECO:0007669"/>
    <property type="project" value="TreeGrafter"/>
</dbReference>
<name>A0A1G6XRB8_9PROT</name>
<dbReference type="EMBL" id="FNAP01000001">
    <property type="protein sequence ID" value="SDD79866.1"/>
    <property type="molecule type" value="Genomic_DNA"/>
</dbReference>
<keyword evidence="2" id="KW-0547">Nucleotide-binding</keyword>
<dbReference type="CDD" id="cd03219">
    <property type="entry name" value="ABC_Mj1267_LivG_branched"/>
    <property type="match status" value="1"/>
</dbReference>
<dbReference type="GO" id="GO:0005886">
    <property type="term" value="C:plasma membrane"/>
    <property type="evidence" value="ECO:0007669"/>
    <property type="project" value="TreeGrafter"/>
</dbReference>
<dbReference type="GO" id="GO:0005304">
    <property type="term" value="F:L-valine transmembrane transporter activity"/>
    <property type="evidence" value="ECO:0007669"/>
    <property type="project" value="TreeGrafter"/>
</dbReference>
<reference evidence="5 6" key="1">
    <citation type="submission" date="2016-10" db="EMBL/GenBank/DDBJ databases">
        <authorList>
            <person name="de Groot N.N."/>
        </authorList>
    </citation>
    <scope>NUCLEOTIDE SEQUENCE [LARGE SCALE GENOMIC DNA]</scope>
    <source>
        <strain evidence="5 6">ATCC 700224</strain>
    </source>
</reference>
<dbReference type="PANTHER" id="PTHR45772:SF7">
    <property type="entry name" value="AMINO ACID ABC TRANSPORTER ATP-BINDING PROTEIN"/>
    <property type="match status" value="1"/>
</dbReference>
<dbReference type="GO" id="GO:0015192">
    <property type="term" value="F:L-phenylalanine transmembrane transporter activity"/>
    <property type="evidence" value="ECO:0007669"/>
    <property type="project" value="TreeGrafter"/>
</dbReference>
<dbReference type="InterPro" id="IPR027417">
    <property type="entry name" value="P-loop_NTPase"/>
</dbReference>
<protein>
    <submittedName>
        <fullName evidence="5">Branched-chain amino acid transport system ATP-binding protein</fullName>
    </submittedName>
</protein>
<keyword evidence="1" id="KW-0813">Transport</keyword>
<dbReference type="GO" id="GO:0015188">
    <property type="term" value="F:L-isoleucine transmembrane transporter activity"/>
    <property type="evidence" value="ECO:0007669"/>
    <property type="project" value="TreeGrafter"/>
</dbReference>
<feature type="domain" description="ABC transporter" evidence="4">
    <location>
        <begin position="6"/>
        <end position="247"/>
    </location>
</feature>
<evidence type="ECO:0000313" key="5">
    <source>
        <dbReference type="EMBL" id="SDD79866.1"/>
    </source>
</evidence>
<dbReference type="InterPro" id="IPR017871">
    <property type="entry name" value="ABC_transporter-like_CS"/>
</dbReference>
<dbReference type="GO" id="GO:1903805">
    <property type="term" value="P:L-valine import across plasma membrane"/>
    <property type="evidence" value="ECO:0007669"/>
    <property type="project" value="TreeGrafter"/>
</dbReference>
<sequence>MTAPALEAMDLCKAFGGVRAVDDVGVRIGAGEIVALIGPNGAGKTTLFNMLGGQLRPDAGRITLFGRDVTGLPPRRLWRLGVGRTFQITATFTSMTLRQNVQAALISHHRRAWSPWTRAERLYREEADGLLSLVGMADLAERAVAGLAYGDLKRLDLAIALAHDPRVLLMDEPTAGMAPGERAHLMDLTVSVSRSRGVAVVFTEHDMEVVFGHAERVLVMDRGRLVAEGPPAAIRADARVRAIYLGETGADAEAST</sequence>
<organism evidence="5 6">
    <name type="scientific">Rhodospira trueperi</name>
    <dbReference type="NCBI Taxonomy" id="69960"/>
    <lineage>
        <taxon>Bacteria</taxon>
        <taxon>Pseudomonadati</taxon>
        <taxon>Pseudomonadota</taxon>
        <taxon>Alphaproteobacteria</taxon>
        <taxon>Rhodospirillales</taxon>
        <taxon>Rhodospirillaceae</taxon>
        <taxon>Rhodospira</taxon>
    </lineage>
</organism>
<dbReference type="PROSITE" id="PS50893">
    <property type="entry name" value="ABC_TRANSPORTER_2"/>
    <property type="match status" value="1"/>
</dbReference>
<dbReference type="InterPro" id="IPR051120">
    <property type="entry name" value="ABC_AA/LPS_Transport"/>
</dbReference>
<dbReference type="InterPro" id="IPR003439">
    <property type="entry name" value="ABC_transporter-like_ATP-bd"/>
</dbReference>
<dbReference type="Pfam" id="PF12399">
    <property type="entry name" value="BCA_ABC_TP_C"/>
    <property type="match status" value="1"/>
</dbReference>
<dbReference type="GO" id="GO:0042941">
    <property type="term" value="P:D-alanine transmembrane transport"/>
    <property type="evidence" value="ECO:0007669"/>
    <property type="project" value="TreeGrafter"/>
</dbReference>
<dbReference type="OrthoDB" id="9779872at2"/>